<dbReference type="EMBL" id="SRRZ01000042">
    <property type="protein sequence ID" value="NQE34887.1"/>
    <property type="molecule type" value="Genomic_DNA"/>
</dbReference>
<name>A0ABX2CWV2_9CYAN</name>
<accession>A0ABX2CWV2</accession>
<keyword evidence="2" id="KW-1185">Reference proteome</keyword>
<evidence type="ECO:0000313" key="1">
    <source>
        <dbReference type="EMBL" id="NQE34887.1"/>
    </source>
</evidence>
<gene>
    <name evidence="1" type="ORF">E5S67_02616</name>
</gene>
<reference evidence="1 2" key="1">
    <citation type="journal article" date="2020" name="Sci. Rep.">
        <title>A novel cyanobacterial geosmin producer, revising GeoA distribution and dispersion patterns in Bacteria.</title>
        <authorList>
            <person name="Churro C."/>
            <person name="Semedo-Aguiar A.P."/>
            <person name="Silva A.D."/>
            <person name="Pereira-Leal J.B."/>
            <person name="Leite R.B."/>
        </authorList>
    </citation>
    <scope>NUCLEOTIDE SEQUENCE [LARGE SCALE GENOMIC DNA]</scope>
    <source>
        <strain evidence="1 2">IPMA8</strain>
    </source>
</reference>
<organism evidence="1 2">
    <name type="scientific">Microcoleus asticus IPMA8</name>
    <dbReference type="NCBI Taxonomy" id="2563858"/>
    <lineage>
        <taxon>Bacteria</taxon>
        <taxon>Bacillati</taxon>
        <taxon>Cyanobacteriota</taxon>
        <taxon>Cyanophyceae</taxon>
        <taxon>Oscillatoriophycideae</taxon>
        <taxon>Oscillatoriales</taxon>
        <taxon>Microcoleaceae</taxon>
        <taxon>Microcoleus</taxon>
        <taxon>Microcoleus asticus</taxon>
    </lineage>
</organism>
<dbReference type="Proteomes" id="UP000702425">
    <property type="component" value="Unassembled WGS sequence"/>
</dbReference>
<proteinExistence type="predicted"/>
<dbReference type="RefSeq" id="WP_172187846.1">
    <property type="nucleotide sequence ID" value="NZ_CAWPPK010000255.1"/>
</dbReference>
<comment type="caution">
    <text evidence="1">The sequence shown here is derived from an EMBL/GenBank/DDBJ whole genome shotgun (WGS) entry which is preliminary data.</text>
</comment>
<evidence type="ECO:0000313" key="2">
    <source>
        <dbReference type="Proteomes" id="UP000702425"/>
    </source>
</evidence>
<protein>
    <submittedName>
        <fullName evidence="1">Uncharacterized protein</fullName>
    </submittedName>
</protein>
<sequence length="71" mass="8053">MNTKLIESLVQIIQTLSEEEQLLIKAKLFSNIPYPSTVEITQLAQSGGAFQFLYEEPDIYTLEDGEPIYLS</sequence>